<protein>
    <submittedName>
        <fullName evidence="1">Uncharacterized protein</fullName>
    </submittedName>
</protein>
<keyword evidence="2" id="KW-1185">Reference proteome</keyword>
<comment type="caution">
    <text evidence="1">The sequence shown here is derived from an EMBL/GenBank/DDBJ whole genome shotgun (WGS) entry which is preliminary data.</text>
</comment>
<name>A0A014N6M6_9GAMM</name>
<sequence length="93" mass="10098">MMLSDKNNGEMGGDYTVRIMRLSPPGRQTGGQQRKVVDVDGKRVIAGQAVSPCHRWRKGMNGTVKYFPFISAGYRMGINAGAMKINAAIPAGR</sequence>
<dbReference type="EMBL" id="JFHN01000053">
    <property type="protein sequence ID" value="EXU75058.1"/>
    <property type="molecule type" value="Genomic_DNA"/>
</dbReference>
<evidence type="ECO:0000313" key="1">
    <source>
        <dbReference type="EMBL" id="EXU75058.1"/>
    </source>
</evidence>
<dbReference type="AlphaFoldDB" id="A0A014N6M6"/>
<accession>A0A014N6M6</accession>
<proteinExistence type="predicted"/>
<evidence type="ECO:0000313" key="2">
    <source>
        <dbReference type="Proteomes" id="UP000019918"/>
    </source>
</evidence>
<reference evidence="1 2" key="1">
    <citation type="submission" date="2014-02" db="EMBL/GenBank/DDBJ databases">
        <title>Draft genome of Erwinia mallotivora strain BT-MARDI, a papaya dieback pathogen.</title>
        <authorList>
            <person name="Redzuan R."/>
            <person name="Abu Bakar N."/>
            <person name="Badrun R."/>
            <person name="Mohd Raih M.F."/>
            <person name="Rozano L."/>
            <person name="Mat Amin N."/>
        </authorList>
    </citation>
    <scope>NUCLEOTIDE SEQUENCE [LARGE SCALE GENOMIC DNA]</scope>
    <source>
        <strain evidence="1 2">BT-MARDI</strain>
    </source>
</reference>
<gene>
    <name evidence="1" type="ORF">BG55_15130</name>
</gene>
<organism evidence="1 2">
    <name type="scientific">Erwinia mallotivora</name>
    <dbReference type="NCBI Taxonomy" id="69222"/>
    <lineage>
        <taxon>Bacteria</taxon>
        <taxon>Pseudomonadati</taxon>
        <taxon>Pseudomonadota</taxon>
        <taxon>Gammaproteobacteria</taxon>
        <taxon>Enterobacterales</taxon>
        <taxon>Erwiniaceae</taxon>
        <taxon>Erwinia</taxon>
    </lineage>
</organism>
<dbReference type="Proteomes" id="UP000019918">
    <property type="component" value="Unassembled WGS sequence"/>
</dbReference>